<gene>
    <name evidence="1" type="ORF">CDL15_Pgr001704</name>
</gene>
<name>A0A218XBP3_PUNGR</name>
<sequence length="71" mass="8115">MGTYRNRVGECCRLRKLVSISAFESKAHGRTIFRCPLRPCHHIEPPLSWTGFTESVPSSFRYSEVAAMRSI</sequence>
<protein>
    <recommendedName>
        <fullName evidence="3">Zinc finger GRF-type domain-containing protein</fullName>
    </recommendedName>
</protein>
<proteinExistence type="predicted"/>
<dbReference type="Proteomes" id="UP000197138">
    <property type="component" value="Unassembled WGS sequence"/>
</dbReference>
<dbReference type="AlphaFoldDB" id="A0A218XBP3"/>
<organism evidence="1 2">
    <name type="scientific">Punica granatum</name>
    <name type="common">Pomegranate</name>
    <dbReference type="NCBI Taxonomy" id="22663"/>
    <lineage>
        <taxon>Eukaryota</taxon>
        <taxon>Viridiplantae</taxon>
        <taxon>Streptophyta</taxon>
        <taxon>Embryophyta</taxon>
        <taxon>Tracheophyta</taxon>
        <taxon>Spermatophyta</taxon>
        <taxon>Magnoliopsida</taxon>
        <taxon>eudicotyledons</taxon>
        <taxon>Gunneridae</taxon>
        <taxon>Pentapetalae</taxon>
        <taxon>rosids</taxon>
        <taxon>malvids</taxon>
        <taxon>Myrtales</taxon>
        <taxon>Lythraceae</taxon>
        <taxon>Punica</taxon>
    </lineage>
</organism>
<evidence type="ECO:0008006" key="3">
    <source>
        <dbReference type="Google" id="ProtNLM"/>
    </source>
</evidence>
<dbReference type="EMBL" id="MTKT01002011">
    <property type="protein sequence ID" value="OWM82130.1"/>
    <property type="molecule type" value="Genomic_DNA"/>
</dbReference>
<reference evidence="2" key="1">
    <citation type="journal article" date="2017" name="Plant J.">
        <title>The pomegranate (Punica granatum L.) genome and the genomics of punicalagin biosynthesis.</title>
        <authorList>
            <person name="Qin G."/>
            <person name="Xu C."/>
            <person name="Ming R."/>
            <person name="Tang H."/>
            <person name="Guyot R."/>
            <person name="Kramer E.M."/>
            <person name="Hu Y."/>
            <person name="Yi X."/>
            <person name="Qi Y."/>
            <person name="Xu X."/>
            <person name="Gao Z."/>
            <person name="Pan H."/>
            <person name="Jian J."/>
            <person name="Tian Y."/>
            <person name="Yue Z."/>
            <person name="Xu Y."/>
        </authorList>
    </citation>
    <scope>NUCLEOTIDE SEQUENCE [LARGE SCALE GENOMIC DNA]</scope>
    <source>
        <strain evidence="2">cv. Dabenzi</strain>
    </source>
</reference>
<evidence type="ECO:0000313" key="1">
    <source>
        <dbReference type="EMBL" id="OWM82130.1"/>
    </source>
</evidence>
<accession>A0A218XBP3</accession>
<comment type="caution">
    <text evidence="1">The sequence shown here is derived from an EMBL/GenBank/DDBJ whole genome shotgun (WGS) entry which is preliminary data.</text>
</comment>
<evidence type="ECO:0000313" key="2">
    <source>
        <dbReference type="Proteomes" id="UP000197138"/>
    </source>
</evidence>